<dbReference type="Proteomes" id="UP001217089">
    <property type="component" value="Unassembled WGS sequence"/>
</dbReference>
<comment type="similarity">
    <text evidence="1">Belongs to the SIMIBI class G3E GTPase family. ArgK/MeaB subfamily.</text>
</comment>
<sequence length="635" mass="72277">MAFGHHCRLQSWKPTCSLRPFPHNISEYLNMCMNTKPAIRCVCVASFSRLTTTRFEHRGNVLWHHSWKRSCIIDSCKNFTLNRKFHLSPGLHSTKFKATGKPMIPTTSLKNIEKEIGEDQIVKHLYWGLLKRERGTLAKAITLIESSHPKKRHQAQVLLHNLVQYNKTKNIHSLKGLSSFRIGLSGPPGAGKSTFIDVFGKFLTDKGHKVAVLAVDPSSSQSGGSLLGDKTRMPELSRDMNAFVRPSPSRGTLGGVTRTTNEAILLCETAGYDIILVETIGIKKGIVEVADLVIVSKSDGDLIPASLRIQMEYLSALKFMRKRSKSWKPQVLRMSSVTREGIPEVWEMMGEFNNVMTESNEILHKREKQLKIWMWNYIKDHIMDLFKEHKNIKNKIPEMEEQILNCLKSQAWAYFKRNADAKMLLSAIMPTYLKGLNVIKSIKIQFVVNEITDNPKTCTTNILESYKSSFFPSAIDLWNNLNNECKSLGSLKLFIRSISDVAREKAPDFFHSGDRKCSVLHSRLRHSCSSLNGDLFRVNIIDDPACSCGSPCETALHDFFHCPKYSDQRITLFASMASLNIRRVTLEILLYGDVLSSDTINSQIFSYVQYFIKQTSRFKHKHIAKQQRVWADDKS</sequence>
<dbReference type="Pfam" id="PF03308">
    <property type="entry name" value="MeaB"/>
    <property type="match status" value="1"/>
</dbReference>
<organism evidence="2 3">
    <name type="scientific">Tegillarca granosa</name>
    <name type="common">Malaysian cockle</name>
    <name type="synonym">Anadara granosa</name>
    <dbReference type="NCBI Taxonomy" id="220873"/>
    <lineage>
        <taxon>Eukaryota</taxon>
        <taxon>Metazoa</taxon>
        <taxon>Spiralia</taxon>
        <taxon>Lophotrochozoa</taxon>
        <taxon>Mollusca</taxon>
        <taxon>Bivalvia</taxon>
        <taxon>Autobranchia</taxon>
        <taxon>Pteriomorphia</taxon>
        <taxon>Arcoida</taxon>
        <taxon>Arcoidea</taxon>
        <taxon>Arcidae</taxon>
        <taxon>Tegillarca</taxon>
    </lineage>
</organism>
<dbReference type="InterPro" id="IPR005129">
    <property type="entry name" value="GTPase_ArgK"/>
</dbReference>
<dbReference type="SUPFAM" id="SSF52540">
    <property type="entry name" value="P-loop containing nucleoside triphosphate hydrolases"/>
    <property type="match status" value="1"/>
</dbReference>
<keyword evidence="3" id="KW-1185">Reference proteome</keyword>
<dbReference type="Gene3D" id="1.10.287.130">
    <property type="match status" value="1"/>
</dbReference>
<reference evidence="2 3" key="1">
    <citation type="submission" date="2022-12" db="EMBL/GenBank/DDBJ databases">
        <title>Chromosome-level genome of Tegillarca granosa.</title>
        <authorList>
            <person name="Kim J."/>
        </authorList>
    </citation>
    <scope>NUCLEOTIDE SEQUENCE [LARGE SCALE GENOMIC DNA]</scope>
    <source>
        <strain evidence="2">Teg-2019</strain>
        <tissue evidence="2">Adductor muscle</tissue>
    </source>
</reference>
<protein>
    <submittedName>
        <fullName evidence="2">Uncharacterized protein</fullName>
    </submittedName>
</protein>
<comment type="caution">
    <text evidence="2">The sequence shown here is derived from an EMBL/GenBank/DDBJ whole genome shotgun (WGS) entry which is preliminary data.</text>
</comment>
<evidence type="ECO:0000313" key="2">
    <source>
        <dbReference type="EMBL" id="KAJ8297428.1"/>
    </source>
</evidence>
<evidence type="ECO:0000313" key="3">
    <source>
        <dbReference type="Proteomes" id="UP001217089"/>
    </source>
</evidence>
<accession>A0ABQ9DVX7</accession>
<dbReference type="Gene3D" id="1.20.5.170">
    <property type="match status" value="1"/>
</dbReference>
<name>A0ABQ9DVX7_TEGGR</name>
<gene>
    <name evidence="2" type="ORF">KUTeg_023959</name>
</gene>
<evidence type="ECO:0000256" key="1">
    <source>
        <dbReference type="ARBA" id="ARBA00009625"/>
    </source>
</evidence>
<dbReference type="Gene3D" id="3.40.50.300">
    <property type="entry name" value="P-loop containing nucleotide triphosphate hydrolases"/>
    <property type="match status" value="2"/>
</dbReference>
<dbReference type="EMBL" id="JARBDR010000923">
    <property type="protein sequence ID" value="KAJ8297428.1"/>
    <property type="molecule type" value="Genomic_DNA"/>
</dbReference>
<dbReference type="PANTHER" id="PTHR23408:SF3">
    <property type="entry name" value="METHYLMALONIC ACIDURIA TYPE A PROTEIN, MITOCHONDRIAL"/>
    <property type="match status" value="1"/>
</dbReference>
<proteinExistence type="inferred from homology"/>
<dbReference type="PANTHER" id="PTHR23408">
    <property type="entry name" value="METHYLMALONYL-COA MUTASE"/>
    <property type="match status" value="1"/>
</dbReference>
<dbReference type="CDD" id="cd03114">
    <property type="entry name" value="MMAA-like"/>
    <property type="match status" value="1"/>
</dbReference>
<dbReference type="InterPro" id="IPR027417">
    <property type="entry name" value="P-loop_NTPase"/>
</dbReference>